<name>U2YZU2_9RHOB</name>
<dbReference type="STRING" id="1337093.MBELCI_0369"/>
<proteinExistence type="predicted"/>
<dbReference type="eggNOG" id="ENOG5031N0Z">
    <property type="taxonomic scope" value="Bacteria"/>
</dbReference>
<protein>
    <submittedName>
        <fullName evidence="1">Uncharacterized protein</fullName>
    </submittedName>
</protein>
<accession>U2YZU2</accession>
<gene>
    <name evidence="1" type="ORF">MBELCI_0369</name>
</gene>
<sequence length="75" mass="8900">MGLQGHVVIPVWRTRVGPRRMQLRPLRAWLWHDPFAIDRYLQDLSPHDHATARRPHFPCVIRAKQPYGKICYVFA</sequence>
<keyword evidence="2" id="KW-1185">Reference proteome</keyword>
<organism evidence="1 2">
    <name type="scientific">Limimaricola cinnabarinus LL-001</name>
    <dbReference type="NCBI Taxonomy" id="1337093"/>
    <lineage>
        <taxon>Bacteria</taxon>
        <taxon>Pseudomonadati</taxon>
        <taxon>Pseudomonadota</taxon>
        <taxon>Alphaproteobacteria</taxon>
        <taxon>Rhodobacterales</taxon>
        <taxon>Paracoccaceae</taxon>
        <taxon>Limimaricola</taxon>
    </lineage>
</organism>
<evidence type="ECO:0000313" key="2">
    <source>
        <dbReference type="Proteomes" id="UP000016566"/>
    </source>
</evidence>
<reference evidence="1" key="1">
    <citation type="journal article" date="2013" name="Genome Announc.">
        <title>Draft Genome Sequence of Loktanella cinnabarina LL-001T, Isolated from Deep-Sea Floor Sediment.</title>
        <authorList>
            <person name="Nishi S."/>
            <person name="Tsubouchi T."/>
            <person name="Takaki Y."/>
            <person name="Koyanagi R."/>
            <person name="Satoh N."/>
            <person name="Maruyama T."/>
            <person name="Hatada Y."/>
        </authorList>
    </citation>
    <scope>NUCLEOTIDE SEQUENCE [LARGE SCALE GENOMIC DNA]</scope>
    <source>
        <strain evidence="1">LL-001</strain>
    </source>
</reference>
<dbReference type="Proteomes" id="UP000016566">
    <property type="component" value="Unassembled WGS sequence"/>
</dbReference>
<dbReference type="AlphaFoldDB" id="U2YZU2"/>
<comment type="caution">
    <text evidence="1">The sequence shown here is derived from an EMBL/GenBank/DDBJ whole genome shotgun (WGS) entry which is preliminary data.</text>
</comment>
<evidence type="ECO:0000313" key="1">
    <source>
        <dbReference type="EMBL" id="GAD54317.1"/>
    </source>
</evidence>
<dbReference type="EMBL" id="BATB01000003">
    <property type="protein sequence ID" value="GAD54317.1"/>
    <property type="molecule type" value="Genomic_DNA"/>
</dbReference>